<feature type="region of interest" description="Disordered" evidence="8">
    <location>
        <begin position="95"/>
        <end position="116"/>
    </location>
</feature>
<dbReference type="Gene3D" id="4.10.240.10">
    <property type="entry name" value="Zn(2)-C6 fungal-type DNA-binding domain"/>
    <property type="match status" value="1"/>
</dbReference>
<dbReference type="Pfam" id="PF00172">
    <property type="entry name" value="Zn_clus"/>
    <property type="match status" value="1"/>
</dbReference>
<protein>
    <submittedName>
        <fullName evidence="10">Fungal-specific transcription factor domain-containing protein</fullName>
    </submittedName>
</protein>
<evidence type="ECO:0000256" key="8">
    <source>
        <dbReference type="SAM" id="MobiDB-lite"/>
    </source>
</evidence>
<dbReference type="GO" id="GO:0005634">
    <property type="term" value="C:nucleus"/>
    <property type="evidence" value="ECO:0007669"/>
    <property type="project" value="UniProtKB-SubCell"/>
</dbReference>
<evidence type="ECO:0000256" key="5">
    <source>
        <dbReference type="ARBA" id="ARBA00023125"/>
    </source>
</evidence>
<evidence type="ECO:0000313" key="11">
    <source>
        <dbReference type="Proteomes" id="UP001164286"/>
    </source>
</evidence>
<dbReference type="PROSITE" id="PS50048">
    <property type="entry name" value="ZN2_CY6_FUNGAL_2"/>
    <property type="match status" value="1"/>
</dbReference>
<dbReference type="Pfam" id="PF04082">
    <property type="entry name" value="Fungal_trans"/>
    <property type="match status" value="1"/>
</dbReference>
<dbReference type="SMART" id="SM00066">
    <property type="entry name" value="GAL4"/>
    <property type="match status" value="1"/>
</dbReference>
<feature type="domain" description="Zn(2)-C6 fungal-type" evidence="9">
    <location>
        <begin position="21"/>
        <end position="51"/>
    </location>
</feature>
<keyword evidence="2" id="KW-0479">Metal-binding</keyword>
<name>A0AA38HDL4_9TREE</name>
<evidence type="ECO:0000256" key="1">
    <source>
        <dbReference type="ARBA" id="ARBA00004123"/>
    </source>
</evidence>
<comment type="subcellular location">
    <subcellularLocation>
        <location evidence="1">Nucleus</location>
    </subcellularLocation>
</comment>
<dbReference type="GO" id="GO:0006351">
    <property type="term" value="P:DNA-templated transcription"/>
    <property type="evidence" value="ECO:0007669"/>
    <property type="project" value="InterPro"/>
</dbReference>
<dbReference type="GO" id="GO:0003677">
    <property type="term" value="F:DNA binding"/>
    <property type="evidence" value="ECO:0007669"/>
    <property type="project" value="UniProtKB-KW"/>
</dbReference>
<dbReference type="AlphaFoldDB" id="A0AA38HDL4"/>
<dbReference type="InterPro" id="IPR051615">
    <property type="entry name" value="Transcr_Regulatory_Elem"/>
</dbReference>
<proteinExistence type="predicted"/>
<feature type="region of interest" description="Disordered" evidence="8">
    <location>
        <begin position="53"/>
        <end position="72"/>
    </location>
</feature>
<comment type="caution">
    <text evidence="10">The sequence shown here is derived from an EMBL/GenBank/DDBJ whole genome shotgun (WGS) entry which is preliminary data.</text>
</comment>
<gene>
    <name evidence="10" type="ORF">MKK02DRAFT_42540</name>
</gene>
<dbReference type="PANTHER" id="PTHR31313">
    <property type="entry name" value="TY1 ENHANCER ACTIVATOR"/>
    <property type="match status" value="1"/>
</dbReference>
<evidence type="ECO:0000256" key="7">
    <source>
        <dbReference type="ARBA" id="ARBA00023242"/>
    </source>
</evidence>
<keyword evidence="6" id="KW-0804">Transcription</keyword>
<evidence type="ECO:0000256" key="3">
    <source>
        <dbReference type="ARBA" id="ARBA00022833"/>
    </source>
</evidence>
<sequence length="636" mass="70208">MSPAASGSGTVTKRKRPYGQSCLACREKKTSCDGQRPICGGCQISGEECSVPPPQRTLRRFPGPTDGTSGSAEDVTYLMDKIKRMESRQRRLEEALGVDMQSRAASPDASGAGGDAAMDAEGARYRLTVDEGGNVMYHGLTGWIQDDAHVDSKEDVAPVASPGLTNPAFAPFFSALATHKHISVAPELGDALVNCYFSYQVFEIIQQSLFVRDMVLGGPYYSELLLMAIYAAATRKIDGLGIEERKVQRELFEKLAKEYLAKEMDGMSKIPTIQGLMLLSSNALAEGDLSHGWNYAGMAFRMILDLGIHLAPDKVAGSARLSPEELVTRDKLFWSAFVWDKSISLALGREPTFPPRLGRDPSTIPDFDDEQEVWTPYYLNPINRPFQLGNYSWQPKRRVATFKLLAKLCLILHDIIVELYSIESRLTSLQRVGFVARTRLRLEELWRTVPDTMKHSPGGLAPPPYLFIMLYHASYILLHRPVFDSSEILNAAGHVSTCLEHSAMANMLAVSFTSTFGERMTYVAMYSSFVAASFDISVLDSHKMGVQMAALTRLQTWLNLMDTSGNRVPSIVRSVNNIATSLCTAITRHPTLSSSEPGRWILMRHSTQAVNNLPPLPDWGGLGTDAFDFFDLLGPA</sequence>
<keyword evidence="4" id="KW-0805">Transcription regulation</keyword>
<organism evidence="10 11">
    <name type="scientific">Dioszegia hungarica</name>
    <dbReference type="NCBI Taxonomy" id="4972"/>
    <lineage>
        <taxon>Eukaryota</taxon>
        <taxon>Fungi</taxon>
        <taxon>Dikarya</taxon>
        <taxon>Basidiomycota</taxon>
        <taxon>Agaricomycotina</taxon>
        <taxon>Tremellomycetes</taxon>
        <taxon>Tremellales</taxon>
        <taxon>Bulleribasidiaceae</taxon>
        <taxon>Dioszegia</taxon>
    </lineage>
</organism>
<keyword evidence="7" id="KW-0539">Nucleus</keyword>
<dbReference type="GO" id="GO:0008270">
    <property type="term" value="F:zinc ion binding"/>
    <property type="evidence" value="ECO:0007669"/>
    <property type="project" value="InterPro"/>
</dbReference>
<dbReference type="CDD" id="cd12148">
    <property type="entry name" value="fungal_TF_MHR"/>
    <property type="match status" value="1"/>
</dbReference>
<dbReference type="GeneID" id="77731243"/>
<accession>A0AA38HDL4</accession>
<evidence type="ECO:0000259" key="9">
    <source>
        <dbReference type="PROSITE" id="PS50048"/>
    </source>
</evidence>
<dbReference type="InterPro" id="IPR036864">
    <property type="entry name" value="Zn2-C6_fun-type_DNA-bd_sf"/>
</dbReference>
<feature type="compositionally biased region" description="Low complexity" evidence="8">
    <location>
        <begin position="102"/>
        <end position="116"/>
    </location>
</feature>
<dbReference type="InterPro" id="IPR001138">
    <property type="entry name" value="Zn2Cys6_DnaBD"/>
</dbReference>
<dbReference type="Proteomes" id="UP001164286">
    <property type="component" value="Unassembled WGS sequence"/>
</dbReference>
<dbReference type="PROSITE" id="PS00463">
    <property type="entry name" value="ZN2_CY6_FUNGAL_1"/>
    <property type="match status" value="1"/>
</dbReference>
<dbReference type="SUPFAM" id="SSF57701">
    <property type="entry name" value="Zn2/Cys6 DNA-binding domain"/>
    <property type="match status" value="1"/>
</dbReference>
<dbReference type="InterPro" id="IPR007219">
    <property type="entry name" value="XnlR_reg_dom"/>
</dbReference>
<dbReference type="CDD" id="cd00067">
    <property type="entry name" value="GAL4"/>
    <property type="match status" value="1"/>
</dbReference>
<keyword evidence="5" id="KW-0238">DNA-binding</keyword>
<dbReference type="GO" id="GO:0000981">
    <property type="term" value="F:DNA-binding transcription factor activity, RNA polymerase II-specific"/>
    <property type="evidence" value="ECO:0007669"/>
    <property type="project" value="InterPro"/>
</dbReference>
<dbReference type="EMBL" id="JAKWFO010000003">
    <property type="protein sequence ID" value="KAI9638150.1"/>
    <property type="molecule type" value="Genomic_DNA"/>
</dbReference>
<evidence type="ECO:0000256" key="2">
    <source>
        <dbReference type="ARBA" id="ARBA00022723"/>
    </source>
</evidence>
<dbReference type="SMART" id="SM00906">
    <property type="entry name" value="Fungal_trans"/>
    <property type="match status" value="1"/>
</dbReference>
<evidence type="ECO:0000313" key="10">
    <source>
        <dbReference type="EMBL" id="KAI9638150.1"/>
    </source>
</evidence>
<keyword evidence="3" id="KW-0862">Zinc</keyword>
<dbReference type="PANTHER" id="PTHR31313:SF81">
    <property type="entry name" value="TY1 ENHANCER ACTIVATOR"/>
    <property type="match status" value="1"/>
</dbReference>
<keyword evidence="11" id="KW-1185">Reference proteome</keyword>
<evidence type="ECO:0000256" key="6">
    <source>
        <dbReference type="ARBA" id="ARBA00023163"/>
    </source>
</evidence>
<dbReference type="RefSeq" id="XP_052947927.1">
    <property type="nucleotide sequence ID" value="XM_053092038.1"/>
</dbReference>
<evidence type="ECO:0000256" key="4">
    <source>
        <dbReference type="ARBA" id="ARBA00023015"/>
    </source>
</evidence>
<reference evidence="10" key="1">
    <citation type="journal article" date="2022" name="G3 (Bethesda)">
        <title>High quality genome of the basidiomycete yeast Dioszegia hungarica PDD-24b-2 isolated from cloud water.</title>
        <authorList>
            <person name="Jarrige D."/>
            <person name="Haridas S."/>
            <person name="Bleykasten-Grosshans C."/>
            <person name="Joly M."/>
            <person name="Nadalig T."/>
            <person name="Sancelme M."/>
            <person name="Vuilleumier S."/>
            <person name="Grigoriev I.V."/>
            <person name="Amato P."/>
            <person name="Bringel F."/>
        </authorList>
    </citation>
    <scope>NUCLEOTIDE SEQUENCE</scope>
    <source>
        <strain evidence="10">PDD-24b-2</strain>
    </source>
</reference>